<evidence type="ECO:0000256" key="8">
    <source>
        <dbReference type="ARBA" id="ARBA00023196"/>
    </source>
</evidence>
<sequence length="366" mass="39505">MNMAAVKAPVAFGAKKSAFSGSRVSAVAPKTVAGGRASLQVMNASGKEMRDRIASVNGTRKITEAMKLVAAAKVRRAQDAVINARPFSESLVKVLFAINTRLAGEDVDVPLCNVRPVKTVLLLVCTGDRGLCGGYNSFIIRKTEARVAELEAMGVKCKLVCIGKKGGVYFKRRPQYDVVKRFDMGQSPTTDEAQAIADEVYSEFVGEEVDKVELVYSRFVSLISAEPSIQTLLPMSKEGEICDVNGKCIDAKEDIMFTLTSEDGKFAVKGTPVETEVAGFEGVMQFEQDPNQILDALLPLYMNSQILRALQEALASELAARMNAMSTASDNAKDLSKRLTLEYNRVRQAKVTSEIIELVAGAAAAA</sequence>
<evidence type="ECO:0000256" key="6">
    <source>
        <dbReference type="ARBA" id="ARBA00023065"/>
    </source>
</evidence>
<dbReference type="NCBIfam" id="NF004145">
    <property type="entry name" value="PRK05621.1-2"/>
    <property type="match status" value="1"/>
</dbReference>
<name>A0A7S0KW27_MICPS</name>
<evidence type="ECO:0000256" key="4">
    <source>
        <dbReference type="ARBA" id="ARBA00022448"/>
    </source>
</evidence>
<dbReference type="Pfam" id="PF00231">
    <property type="entry name" value="ATP-synt"/>
    <property type="match status" value="1"/>
</dbReference>
<dbReference type="CDD" id="cd12151">
    <property type="entry name" value="F1-ATPase_gamma"/>
    <property type="match status" value="1"/>
</dbReference>
<organism evidence="11">
    <name type="scientific">Micromonas pusilla</name>
    <name type="common">Picoplanktonic green alga</name>
    <name type="synonym">Chromulina pusilla</name>
    <dbReference type="NCBI Taxonomy" id="38833"/>
    <lineage>
        <taxon>Eukaryota</taxon>
        <taxon>Viridiplantae</taxon>
        <taxon>Chlorophyta</taxon>
        <taxon>Mamiellophyceae</taxon>
        <taxon>Mamiellales</taxon>
        <taxon>Mamiellaceae</taxon>
        <taxon>Micromonas</taxon>
    </lineage>
</organism>
<protein>
    <recommendedName>
        <fullName evidence="10">F-ATPase gamma subunit</fullName>
    </recommendedName>
</protein>
<proteinExistence type="inferred from homology"/>
<evidence type="ECO:0000256" key="5">
    <source>
        <dbReference type="ARBA" id="ARBA00022781"/>
    </source>
</evidence>
<keyword evidence="4" id="KW-0813">Transport</keyword>
<dbReference type="GO" id="GO:0009535">
    <property type="term" value="C:chloroplast thylakoid membrane"/>
    <property type="evidence" value="ECO:0007669"/>
    <property type="project" value="UniProtKB-SubCell"/>
</dbReference>
<dbReference type="FunFam" id="1.10.287.80:FF:000004">
    <property type="entry name" value="ATP synthase gamma chain, chloroplastic"/>
    <property type="match status" value="1"/>
</dbReference>
<dbReference type="AlphaFoldDB" id="A0A7S0KW27"/>
<comment type="subcellular location">
    <subcellularLocation>
        <location evidence="2">Plastid</location>
        <location evidence="2">Chloroplast thylakoid membrane</location>
        <topology evidence="2">Peripheral membrane protein</topology>
    </subcellularLocation>
</comment>
<evidence type="ECO:0000256" key="10">
    <source>
        <dbReference type="ARBA" id="ARBA00031066"/>
    </source>
</evidence>
<keyword evidence="7" id="KW-0472">Membrane</keyword>
<accession>A0A7S0KW27</accession>
<dbReference type="PROSITE" id="PS00153">
    <property type="entry name" value="ATPASE_GAMMA"/>
    <property type="match status" value="1"/>
</dbReference>
<keyword evidence="5" id="KW-0375">Hydrogen ion transport</keyword>
<evidence type="ECO:0000256" key="7">
    <source>
        <dbReference type="ARBA" id="ARBA00023136"/>
    </source>
</evidence>
<keyword evidence="9" id="KW-0066">ATP synthesis</keyword>
<evidence type="ECO:0000313" key="11">
    <source>
        <dbReference type="EMBL" id="CAD8594609.1"/>
    </source>
</evidence>
<reference evidence="11" key="1">
    <citation type="submission" date="2021-01" db="EMBL/GenBank/DDBJ databases">
        <authorList>
            <person name="Corre E."/>
            <person name="Pelletier E."/>
            <person name="Niang G."/>
            <person name="Scheremetjew M."/>
            <person name="Finn R."/>
            <person name="Kale V."/>
            <person name="Holt S."/>
            <person name="Cochrane G."/>
            <person name="Meng A."/>
            <person name="Brown T."/>
            <person name="Cohen L."/>
        </authorList>
    </citation>
    <scope>NUCLEOTIDE SEQUENCE</scope>
    <source>
        <strain evidence="11">CCMP494</strain>
    </source>
</reference>
<dbReference type="NCBIfam" id="TIGR01146">
    <property type="entry name" value="ATPsyn_F1gamma"/>
    <property type="match status" value="1"/>
</dbReference>
<dbReference type="EMBL" id="HBEV01015453">
    <property type="protein sequence ID" value="CAD8594609.1"/>
    <property type="molecule type" value="Transcribed_RNA"/>
</dbReference>
<keyword evidence="8" id="KW-0139">CF(1)</keyword>
<dbReference type="PANTHER" id="PTHR11693:SF41">
    <property type="entry name" value="ATP SYNTHASE GAMMA CHAIN, CHLOROPLASTIC"/>
    <property type="match status" value="1"/>
</dbReference>
<evidence type="ECO:0000256" key="2">
    <source>
        <dbReference type="ARBA" id="ARBA00004525"/>
    </source>
</evidence>
<dbReference type="PRINTS" id="PR00126">
    <property type="entry name" value="ATPASEGAMMA"/>
</dbReference>
<evidence type="ECO:0000256" key="3">
    <source>
        <dbReference type="ARBA" id="ARBA00007681"/>
    </source>
</evidence>
<evidence type="ECO:0000256" key="1">
    <source>
        <dbReference type="ARBA" id="ARBA00003456"/>
    </source>
</evidence>
<dbReference type="Gene3D" id="1.10.287.80">
    <property type="entry name" value="ATP synthase, gamma subunit, helix hairpin domain"/>
    <property type="match status" value="2"/>
</dbReference>
<gene>
    <name evidence="11" type="ORF">MSP1404_LOCUS12014</name>
</gene>
<dbReference type="Gene3D" id="3.40.1380.10">
    <property type="match status" value="1"/>
</dbReference>
<keyword evidence="6" id="KW-0406">Ion transport</keyword>
<dbReference type="InterPro" id="IPR000131">
    <property type="entry name" value="ATP_synth_F1_gsu"/>
</dbReference>
<evidence type="ECO:0000256" key="9">
    <source>
        <dbReference type="ARBA" id="ARBA00023310"/>
    </source>
</evidence>
<dbReference type="GO" id="GO:0045259">
    <property type="term" value="C:proton-transporting ATP synthase complex"/>
    <property type="evidence" value="ECO:0007669"/>
    <property type="project" value="UniProtKB-KW"/>
</dbReference>
<dbReference type="FunFam" id="3.40.1380.10:FF:000006">
    <property type="entry name" value="ATP synthase gamma chain"/>
    <property type="match status" value="1"/>
</dbReference>
<dbReference type="SUPFAM" id="SSF52943">
    <property type="entry name" value="ATP synthase (F1-ATPase), gamma subunit"/>
    <property type="match status" value="1"/>
</dbReference>
<dbReference type="InterPro" id="IPR035968">
    <property type="entry name" value="ATP_synth_F1_ATPase_gsu"/>
</dbReference>
<dbReference type="FunFam" id="1.10.287.80:FF:000003">
    <property type="entry name" value="ATP synthase gamma chain, chloroplastic"/>
    <property type="match status" value="1"/>
</dbReference>
<comment type="similarity">
    <text evidence="3">Belongs to the ATPase gamma chain family.</text>
</comment>
<dbReference type="HAMAP" id="MF_00815">
    <property type="entry name" value="ATP_synth_gamma_bact"/>
    <property type="match status" value="1"/>
</dbReference>
<dbReference type="GO" id="GO:0046933">
    <property type="term" value="F:proton-transporting ATP synthase activity, rotational mechanism"/>
    <property type="evidence" value="ECO:0007669"/>
    <property type="project" value="InterPro"/>
</dbReference>
<dbReference type="InterPro" id="IPR023632">
    <property type="entry name" value="ATP_synth_F1_gsu_CS"/>
</dbReference>
<dbReference type="PANTHER" id="PTHR11693">
    <property type="entry name" value="ATP SYNTHASE GAMMA CHAIN"/>
    <property type="match status" value="1"/>
</dbReference>
<comment type="function">
    <text evidence="1">Produces ATP from ADP in the presence of a proton gradient across the membrane. The gamma chain is believed to be important in regulating ATPase activity and the flow of protons through the CF(0) complex.</text>
</comment>